<name>A0A7G3G7U7_9NEIS</name>
<dbReference type="KEGG" id="ifl:C1H71_04635"/>
<dbReference type="AlphaFoldDB" id="A0A7G3G7U7"/>
<sequence>MGLEERVAESGGECSRGRCFLIKIWPMHGNQIKQGLEIKYFRVLIEIVSECTETIFNKI</sequence>
<reference evidence="1 2" key="1">
    <citation type="submission" date="2018-01" db="EMBL/GenBank/DDBJ databases">
        <title>Genome sequence of Iodobacter sp. strain PCH194 isolated from Indian Trans-Himalaya.</title>
        <authorList>
            <person name="Kumar V."/>
            <person name="Thakur V."/>
            <person name="Kumar S."/>
            <person name="Singh D."/>
        </authorList>
    </citation>
    <scope>NUCLEOTIDE SEQUENCE [LARGE SCALE GENOMIC DNA]</scope>
    <source>
        <strain evidence="1 2">PCH194</strain>
    </source>
</reference>
<protein>
    <submittedName>
        <fullName evidence="1">Uncharacterized protein</fullName>
    </submittedName>
</protein>
<evidence type="ECO:0000313" key="1">
    <source>
        <dbReference type="EMBL" id="QBC42905.1"/>
    </source>
</evidence>
<accession>A0A7G3G7U7</accession>
<proteinExistence type="predicted"/>
<evidence type="ECO:0000313" key="2">
    <source>
        <dbReference type="Proteomes" id="UP000515917"/>
    </source>
</evidence>
<gene>
    <name evidence="1" type="ORF">C1H71_04635</name>
</gene>
<dbReference type="EMBL" id="CP025781">
    <property type="protein sequence ID" value="QBC42905.1"/>
    <property type="molecule type" value="Genomic_DNA"/>
</dbReference>
<keyword evidence="2" id="KW-1185">Reference proteome</keyword>
<organism evidence="1 2">
    <name type="scientific">Iodobacter fluviatilis</name>
    <dbReference type="NCBI Taxonomy" id="537"/>
    <lineage>
        <taxon>Bacteria</taxon>
        <taxon>Pseudomonadati</taxon>
        <taxon>Pseudomonadota</taxon>
        <taxon>Betaproteobacteria</taxon>
        <taxon>Neisseriales</taxon>
        <taxon>Chitinibacteraceae</taxon>
        <taxon>Iodobacter</taxon>
    </lineage>
</organism>
<dbReference type="Proteomes" id="UP000515917">
    <property type="component" value="Chromosome"/>
</dbReference>